<dbReference type="OrthoDB" id="10297200at2759"/>
<sequence length="143" mass="16844">MDKRSYHKTIVKSVPKRRIKRGPNQIKAEISKTLYQFALSLSIFDVYNALEGDRFEMLACCYVDLLYKSLLQTLRAKKLQSNMSHVPVEVLALLEEQVIFPKDSNKSFWIAHDETPVLLFENLKVHFRICRNNRFRAEDIRPE</sequence>
<accession>A0A1P8AW05</accession>
<dbReference type="Proteomes" id="UP000006548">
    <property type="component" value="Chromosome 1"/>
</dbReference>
<dbReference type="TAIR" id="AT1G55945"/>
<name>A0A1P8AW05_ARATH</name>
<evidence type="ECO:0000313" key="1">
    <source>
        <dbReference type="Araport" id="AT1G55945"/>
    </source>
</evidence>
<organism evidence="2 3">
    <name type="scientific">Arabidopsis thaliana</name>
    <name type="common">Mouse-ear cress</name>
    <dbReference type="NCBI Taxonomy" id="3702"/>
    <lineage>
        <taxon>Eukaryota</taxon>
        <taxon>Viridiplantae</taxon>
        <taxon>Streptophyta</taxon>
        <taxon>Embryophyta</taxon>
        <taxon>Tracheophyta</taxon>
        <taxon>Spermatophyta</taxon>
        <taxon>Magnoliopsida</taxon>
        <taxon>eudicotyledons</taxon>
        <taxon>Gunneridae</taxon>
        <taxon>Pentapetalae</taxon>
        <taxon>rosids</taxon>
        <taxon>malvids</taxon>
        <taxon>Brassicales</taxon>
        <taxon>Brassicaceae</taxon>
        <taxon>Camelineae</taxon>
        <taxon>Arabidopsis</taxon>
    </lineage>
</organism>
<dbReference type="InParanoid" id="A0A1P8AW05"/>
<dbReference type="AlphaFoldDB" id="A0A1P8AW05"/>
<reference evidence="2 3" key="1">
    <citation type="journal article" date="2000" name="Nature">
        <title>Sequence and analysis of chromosome 1 of the plant Arabidopsis thaliana.</title>
        <authorList>
            <person name="Theologis A."/>
            <person name="Ecker J.R."/>
            <person name="Palm C.J."/>
            <person name="Federspiel N.A."/>
            <person name="Kaul S."/>
            <person name="White O."/>
            <person name="Alonso J."/>
            <person name="Altafi H."/>
            <person name="Araujo R."/>
            <person name="Bowman C.L."/>
            <person name="Brooks S.Y."/>
            <person name="Buehler E."/>
            <person name="Chan A."/>
            <person name="Chao Q."/>
            <person name="Chen H."/>
            <person name="Cheuk R.F."/>
            <person name="Chin C.W."/>
            <person name="Chung M.K."/>
            <person name="Conn L."/>
            <person name="Conway A.B."/>
            <person name="Conway A.R."/>
            <person name="Creasy T.H."/>
            <person name="Dewar K."/>
            <person name="Dunn P."/>
            <person name="Etgu P."/>
            <person name="Feldblyum T.V."/>
            <person name="Feng J."/>
            <person name="Fong B."/>
            <person name="Fujii C.Y."/>
            <person name="Gill J.E."/>
            <person name="Goldsmith A.D."/>
            <person name="Haas B."/>
            <person name="Hansen N.F."/>
            <person name="Hughes B."/>
            <person name="Huizar L."/>
            <person name="Hunter J.L."/>
            <person name="Jenkins J."/>
            <person name="Johnson-Hopson C."/>
            <person name="Khan S."/>
            <person name="Khaykin E."/>
            <person name="Kim C.J."/>
            <person name="Koo H.L."/>
            <person name="Kremenetskaia I."/>
            <person name="Kurtz D.B."/>
            <person name="Kwan A."/>
            <person name="Lam B."/>
            <person name="Langin-Hooper S."/>
            <person name="Lee A."/>
            <person name="Lee J.M."/>
            <person name="Lenz C.A."/>
            <person name="Li J.H."/>
            <person name="Li Y."/>
            <person name="Lin X."/>
            <person name="Liu S.X."/>
            <person name="Liu Z.A."/>
            <person name="Luros J.S."/>
            <person name="Maiti R."/>
            <person name="Marziali A."/>
            <person name="Militscher J."/>
            <person name="Miranda M."/>
            <person name="Nguyen M."/>
            <person name="Nierman W.C."/>
            <person name="Osborne B.I."/>
            <person name="Pai G."/>
            <person name="Peterson J."/>
            <person name="Pham P.K."/>
            <person name="Rizzo M."/>
            <person name="Rooney T."/>
            <person name="Rowley D."/>
            <person name="Sakano H."/>
            <person name="Salzberg S.L."/>
            <person name="Schwartz J.R."/>
            <person name="Shinn P."/>
            <person name="Southwick A.M."/>
            <person name="Sun H."/>
            <person name="Tallon L.J."/>
            <person name="Tambunga G."/>
            <person name="Toriumi M.J."/>
            <person name="Town C.D."/>
            <person name="Utterback T."/>
            <person name="Van Aken S."/>
            <person name="Vaysberg M."/>
            <person name="Vysotskaia V.S."/>
            <person name="Walker M."/>
            <person name="Wu D."/>
            <person name="Yu G."/>
            <person name="Fraser C.M."/>
            <person name="Venter J.C."/>
            <person name="Davis R.W."/>
        </authorList>
    </citation>
    <scope>NUCLEOTIDE SEQUENCE [LARGE SCALE GENOMIC DNA]</scope>
    <source>
        <strain evidence="3">cv. Columbia</strain>
    </source>
</reference>
<reference evidence="3" key="2">
    <citation type="journal article" date="2017" name="Plant J.">
        <title>Araport11: a complete reannotation of the Arabidopsis thaliana reference genome.</title>
        <authorList>
            <person name="Cheng C.Y."/>
            <person name="Krishnakumar V."/>
            <person name="Chan A.P."/>
            <person name="Thibaud-Nissen F."/>
            <person name="Schobel S."/>
            <person name="Town C.D."/>
        </authorList>
    </citation>
    <scope>GENOME REANNOTATION</scope>
    <source>
        <strain evidence="3">cv. Columbia</strain>
    </source>
</reference>
<proteinExistence type="predicted"/>
<dbReference type="Araport" id="AT1G55945"/>
<evidence type="ECO:0000313" key="2">
    <source>
        <dbReference type="EMBL" id="ANM60787.1"/>
    </source>
</evidence>
<dbReference type="EMBL" id="CP002684">
    <property type="protein sequence ID" value="ANM60787.1"/>
    <property type="molecule type" value="Genomic_DNA"/>
</dbReference>
<dbReference type="KEGG" id="ath:AT1G55945"/>
<protein>
    <submittedName>
        <fullName evidence="2">Uncharacterized protein</fullName>
    </submittedName>
</protein>
<keyword evidence="3" id="KW-1185">Reference proteome</keyword>
<gene>
    <name evidence="1 2" type="ordered locus">At1g55945</name>
</gene>
<dbReference type="GeneID" id="28717367"/>
<dbReference type="RefSeq" id="NP_001323048.1">
    <property type="nucleotide sequence ID" value="NM_001333750.1"/>
</dbReference>
<evidence type="ECO:0000313" key="3">
    <source>
        <dbReference type="Proteomes" id="UP000006548"/>
    </source>
</evidence>